<feature type="compositionally biased region" description="Polar residues" evidence="1">
    <location>
        <begin position="191"/>
        <end position="200"/>
    </location>
</feature>
<name>A0ABQ7H6J9_DUNSA</name>
<organism evidence="2 3">
    <name type="scientific">Dunaliella salina</name>
    <name type="common">Green alga</name>
    <name type="synonym">Protococcus salinus</name>
    <dbReference type="NCBI Taxonomy" id="3046"/>
    <lineage>
        <taxon>Eukaryota</taxon>
        <taxon>Viridiplantae</taxon>
        <taxon>Chlorophyta</taxon>
        <taxon>core chlorophytes</taxon>
        <taxon>Chlorophyceae</taxon>
        <taxon>CS clade</taxon>
        <taxon>Chlamydomonadales</taxon>
        <taxon>Dunaliellaceae</taxon>
        <taxon>Dunaliella</taxon>
    </lineage>
</organism>
<accession>A0ABQ7H6J9</accession>
<dbReference type="Proteomes" id="UP000815325">
    <property type="component" value="Unassembled WGS sequence"/>
</dbReference>
<evidence type="ECO:0000256" key="1">
    <source>
        <dbReference type="SAM" id="MobiDB-lite"/>
    </source>
</evidence>
<feature type="region of interest" description="Disordered" evidence="1">
    <location>
        <begin position="178"/>
        <end position="200"/>
    </location>
</feature>
<sequence length="461" mass="46960">MAPCPSNADGMNMPTPNFRSLHRVLTVGDSLSGWWRGLDGPKGSLFRLEWGRDCLRALQLHGHTQSNEFSVSPLFKLGPGHALTVAHSLDDMHLVVRCYAPPKAAPAAAEAAAAAATLAAAPSPSFPSPSARTPRRRGGGLEGATAAVDAAASPPAVGSAGKGTSFAAEVLRFMSGQVQAPRKATRRSQKRANSLSANSTQATVPAALWGVAGSGGDASEGEEAQVSVGPVSGAGTGSPGFPAGHMPSSSAPHASFMNDPLPHQVAAAAGASNSSSSSASYMPSSSRSNGSSWAPHTHTHARGMSPVGTASGSTTPVGTTVSRGLGSSGRASTSAGANRSSALTQELHAIHVGPSPSVHASPPALSGPAISTHHFVRLRPALPSKQHPLLGLWKGIHGQHGLQVLEVFTDFLGPSAKILGQKATGDVNVPAGKVCWWAFASPMAPEEATSEQEVRLQQARQ</sequence>
<feature type="region of interest" description="Disordered" evidence="1">
    <location>
        <begin position="120"/>
        <end position="147"/>
    </location>
</feature>
<feature type="region of interest" description="Disordered" evidence="1">
    <location>
        <begin position="213"/>
        <end position="340"/>
    </location>
</feature>
<feature type="compositionally biased region" description="Low complexity" evidence="1">
    <location>
        <begin position="120"/>
        <end position="131"/>
    </location>
</feature>
<comment type="caution">
    <text evidence="2">The sequence shown here is derived from an EMBL/GenBank/DDBJ whole genome shotgun (WGS) entry which is preliminary data.</text>
</comment>
<reference evidence="2" key="1">
    <citation type="submission" date="2017-08" db="EMBL/GenBank/DDBJ databases">
        <authorList>
            <person name="Polle J.E."/>
            <person name="Barry K."/>
            <person name="Cushman J."/>
            <person name="Schmutz J."/>
            <person name="Tran D."/>
            <person name="Hathwaick L.T."/>
            <person name="Yim W.C."/>
            <person name="Jenkins J."/>
            <person name="Mckie-Krisberg Z.M."/>
            <person name="Prochnik S."/>
            <person name="Lindquist E."/>
            <person name="Dockter R.B."/>
            <person name="Adam C."/>
            <person name="Molina H."/>
            <person name="Bunkerborg J."/>
            <person name="Jin E."/>
            <person name="Buchheim M."/>
            <person name="Magnuson J."/>
        </authorList>
    </citation>
    <scope>NUCLEOTIDE SEQUENCE</scope>
    <source>
        <strain evidence="2">CCAP 19/18</strain>
    </source>
</reference>
<proteinExistence type="predicted"/>
<evidence type="ECO:0000313" key="3">
    <source>
        <dbReference type="Proteomes" id="UP000815325"/>
    </source>
</evidence>
<gene>
    <name evidence="2" type="ORF">DUNSADRAFT_7050</name>
</gene>
<keyword evidence="3" id="KW-1185">Reference proteome</keyword>
<dbReference type="Pfam" id="PF12014">
    <property type="entry name" value="Cyclin_D1_bind"/>
    <property type="match status" value="1"/>
</dbReference>
<dbReference type="EMBL" id="MU069461">
    <property type="protein sequence ID" value="KAF5842441.1"/>
    <property type="molecule type" value="Genomic_DNA"/>
</dbReference>
<feature type="compositionally biased region" description="Low complexity" evidence="1">
    <location>
        <begin position="266"/>
        <end position="288"/>
    </location>
</feature>
<protein>
    <submittedName>
        <fullName evidence="2">Uncharacterized protein</fullName>
    </submittedName>
</protein>
<evidence type="ECO:0000313" key="2">
    <source>
        <dbReference type="EMBL" id="KAF5842441.1"/>
    </source>
</evidence>
<feature type="compositionally biased region" description="Low complexity" evidence="1">
    <location>
        <begin position="307"/>
        <end position="340"/>
    </location>
</feature>